<evidence type="ECO:0000313" key="2">
    <source>
        <dbReference type="Proteomes" id="UP000828390"/>
    </source>
</evidence>
<reference evidence="1" key="1">
    <citation type="journal article" date="2019" name="bioRxiv">
        <title>The Genome of the Zebra Mussel, Dreissena polymorpha: A Resource for Invasive Species Research.</title>
        <authorList>
            <person name="McCartney M.A."/>
            <person name="Auch B."/>
            <person name="Kono T."/>
            <person name="Mallez S."/>
            <person name="Zhang Y."/>
            <person name="Obille A."/>
            <person name="Becker A."/>
            <person name="Abrahante J.E."/>
            <person name="Garbe J."/>
            <person name="Badalamenti J.P."/>
            <person name="Herman A."/>
            <person name="Mangelson H."/>
            <person name="Liachko I."/>
            <person name="Sullivan S."/>
            <person name="Sone E.D."/>
            <person name="Koren S."/>
            <person name="Silverstein K.A.T."/>
            <person name="Beckman K.B."/>
            <person name="Gohl D.M."/>
        </authorList>
    </citation>
    <scope>NUCLEOTIDE SEQUENCE</scope>
    <source>
        <strain evidence="1">Duluth1</strain>
        <tissue evidence="1">Whole animal</tissue>
    </source>
</reference>
<name>A0A9D4CQ40_DREPO</name>
<accession>A0A9D4CQ40</accession>
<sequence length="88" mass="10170">MNGHNCPPTVYEAFDFSDWWLFRLLKGLFQYHKVAFSSTDPGFVTCIELYHVEETKFNILIKGVSINKGLKSPLPVTISYWKFASDMC</sequence>
<dbReference type="EMBL" id="JAIWYP010000012">
    <property type="protein sequence ID" value="KAH3728255.1"/>
    <property type="molecule type" value="Genomic_DNA"/>
</dbReference>
<protein>
    <submittedName>
        <fullName evidence="1">Uncharacterized protein</fullName>
    </submittedName>
</protein>
<organism evidence="1 2">
    <name type="scientific">Dreissena polymorpha</name>
    <name type="common">Zebra mussel</name>
    <name type="synonym">Mytilus polymorpha</name>
    <dbReference type="NCBI Taxonomy" id="45954"/>
    <lineage>
        <taxon>Eukaryota</taxon>
        <taxon>Metazoa</taxon>
        <taxon>Spiralia</taxon>
        <taxon>Lophotrochozoa</taxon>
        <taxon>Mollusca</taxon>
        <taxon>Bivalvia</taxon>
        <taxon>Autobranchia</taxon>
        <taxon>Heteroconchia</taxon>
        <taxon>Euheterodonta</taxon>
        <taxon>Imparidentia</taxon>
        <taxon>Neoheterodontei</taxon>
        <taxon>Myida</taxon>
        <taxon>Dreissenoidea</taxon>
        <taxon>Dreissenidae</taxon>
        <taxon>Dreissena</taxon>
    </lineage>
</organism>
<dbReference type="Proteomes" id="UP000828390">
    <property type="component" value="Unassembled WGS sequence"/>
</dbReference>
<dbReference type="AlphaFoldDB" id="A0A9D4CQ40"/>
<keyword evidence="2" id="KW-1185">Reference proteome</keyword>
<comment type="caution">
    <text evidence="1">The sequence shown here is derived from an EMBL/GenBank/DDBJ whole genome shotgun (WGS) entry which is preliminary data.</text>
</comment>
<proteinExistence type="predicted"/>
<evidence type="ECO:0000313" key="1">
    <source>
        <dbReference type="EMBL" id="KAH3728255.1"/>
    </source>
</evidence>
<gene>
    <name evidence="1" type="ORF">DPMN_054209</name>
</gene>
<reference evidence="1" key="2">
    <citation type="submission" date="2020-11" db="EMBL/GenBank/DDBJ databases">
        <authorList>
            <person name="McCartney M.A."/>
            <person name="Auch B."/>
            <person name="Kono T."/>
            <person name="Mallez S."/>
            <person name="Becker A."/>
            <person name="Gohl D.M."/>
            <person name="Silverstein K.A.T."/>
            <person name="Koren S."/>
            <person name="Bechman K.B."/>
            <person name="Herman A."/>
            <person name="Abrahante J.E."/>
            <person name="Garbe J."/>
        </authorList>
    </citation>
    <scope>NUCLEOTIDE SEQUENCE</scope>
    <source>
        <strain evidence="1">Duluth1</strain>
        <tissue evidence="1">Whole animal</tissue>
    </source>
</reference>